<name>A0ABQ8R095_FUSEQ</name>
<comment type="caution">
    <text evidence="2">The sequence shown here is derived from an EMBL/GenBank/DDBJ whole genome shotgun (WGS) entry which is preliminary data.</text>
</comment>
<dbReference type="SUPFAM" id="SSF51735">
    <property type="entry name" value="NAD(P)-binding Rossmann-fold domains"/>
    <property type="match status" value="1"/>
</dbReference>
<organism evidence="2 3">
    <name type="scientific">Fusarium equiseti</name>
    <name type="common">Fusarium scirpi</name>
    <dbReference type="NCBI Taxonomy" id="61235"/>
    <lineage>
        <taxon>Eukaryota</taxon>
        <taxon>Fungi</taxon>
        <taxon>Dikarya</taxon>
        <taxon>Ascomycota</taxon>
        <taxon>Pezizomycotina</taxon>
        <taxon>Sordariomycetes</taxon>
        <taxon>Hypocreomycetidae</taxon>
        <taxon>Hypocreales</taxon>
        <taxon>Nectriaceae</taxon>
        <taxon>Fusarium</taxon>
        <taxon>Fusarium incarnatum-equiseti species complex</taxon>
    </lineage>
</organism>
<proteinExistence type="predicted"/>
<dbReference type="Pfam" id="PF00107">
    <property type="entry name" value="ADH_zinc_N"/>
    <property type="match status" value="1"/>
</dbReference>
<dbReference type="Gene3D" id="3.90.180.10">
    <property type="entry name" value="Medium-chain alcohol dehydrogenases, catalytic domain"/>
    <property type="match status" value="1"/>
</dbReference>
<dbReference type="SUPFAM" id="SSF50129">
    <property type="entry name" value="GroES-like"/>
    <property type="match status" value="1"/>
</dbReference>
<reference evidence="2" key="1">
    <citation type="submission" date="2022-09" db="EMBL/GenBank/DDBJ databases">
        <title>Fusarium specimens isolated from Avocado Roots.</title>
        <authorList>
            <person name="Stajich J."/>
            <person name="Roper C."/>
            <person name="Heimlech-Rivalta G."/>
        </authorList>
    </citation>
    <scope>NUCLEOTIDE SEQUENCE</scope>
    <source>
        <strain evidence="2">CF00095</strain>
    </source>
</reference>
<sequence>MNDNILVPQVSTSLVLNSFNGQLDMEKTPIPKPTPPGSVIVGILSTPVRPHQRAGFHGKSFLSFTPPYNPGDGGIGRVISVGPDIVSLNSGQLVYMSNFVAARDDPSTRVLLGLHDGGGPERDSKLFNFWKGFWRDIAIVPAENVLPLNEKILVDDMGYSFGELNYIQRLSVAYGGVRAADLHAGQTVIVAPATGHFSGAVVELAAQIGCRVVALTRSASKLELLTSRFPRVIALELTGDEKGDTEAIRALTPEGVDAYIDISPPAATESPHHLNVSISSLRSFARVVFLGLMFDVKINYASLMVRNITIKAQSMYTREELASVIKMIETGVVKLGKEAGHEIVERGFRLNEWERAVAVAETATAWGQQVLLFPSAEGDACV</sequence>
<dbReference type="Proteomes" id="UP001152024">
    <property type="component" value="Unassembled WGS sequence"/>
</dbReference>
<evidence type="ECO:0000313" key="2">
    <source>
        <dbReference type="EMBL" id="KAJ4118883.1"/>
    </source>
</evidence>
<dbReference type="InterPro" id="IPR013149">
    <property type="entry name" value="ADH-like_C"/>
</dbReference>
<dbReference type="PANTHER" id="PTHR43677:SF4">
    <property type="entry name" value="QUINONE OXIDOREDUCTASE-LIKE PROTEIN 2"/>
    <property type="match status" value="1"/>
</dbReference>
<dbReference type="CDD" id="cd05188">
    <property type="entry name" value="MDR"/>
    <property type="match status" value="1"/>
</dbReference>
<evidence type="ECO:0000259" key="1">
    <source>
        <dbReference type="Pfam" id="PF00107"/>
    </source>
</evidence>
<keyword evidence="3" id="KW-1185">Reference proteome</keyword>
<dbReference type="InterPro" id="IPR036291">
    <property type="entry name" value="NAD(P)-bd_dom_sf"/>
</dbReference>
<feature type="domain" description="Alcohol dehydrogenase-like C-terminal" evidence="1">
    <location>
        <begin position="200"/>
        <end position="329"/>
    </location>
</feature>
<dbReference type="InterPro" id="IPR011032">
    <property type="entry name" value="GroES-like_sf"/>
</dbReference>
<dbReference type="InterPro" id="IPR051397">
    <property type="entry name" value="Zn-ADH-like_protein"/>
</dbReference>
<accession>A0ABQ8R095</accession>
<dbReference type="EMBL" id="JAOQBH010000022">
    <property type="protein sequence ID" value="KAJ4118883.1"/>
    <property type="molecule type" value="Genomic_DNA"/>
</dbReference>
<protein>
    <recommendedName>
        <fullName evidence="1">Alcohol dehydrogenase-like C-terminal domain-containing protein</fullName>
    </recommendedName>
</protein>
<evidence type="ECO:0000313" key="3">
    <source>
        <dbReference type="Proteomes" id="UP001152024"/>
    </source>
</evidence>
<dbReference type="PANTHER" id="PTHR43677">
    <property type="entry name" value="SHORT-CHAIN DEHYDROGENASE/REDUCTASE"/>
    <property type="match status" value="1"/>
</dbReference>
<gene>
    <name evidence="2" type="ORF">NW768_010622</name>
</gene>